<proteinExistence type="predicted"/>
<keyword evidence="3" id="KW-1185">Reference proteome</keyword>
<evidence type="ECO:0000256" key="1">
    <source>
        <dbReference type="SAM" id="MobiDB-lite"/>
    </source>
</evidence>
<dbReference type="RefSeq" id="YP_007111903.1">
    <property type="nucleotide sequence ID" value="NC_019713.1"/>
</dbReference>
<dbReference type="KEGG" id="vg:14181788"/>
<feature type="compositionally biased region" description="Polar residues" evidence="1">
    <location>
        <begin position="157"/>
        <end position="166"/>
    </location>
</feature>
<feature type="region of interest" description="Disordered" evidence="1">
    <location>
        <begin position="320"/>
        <end position="344"/>
    </location>
</feature>
<evidence type="ECO:0000313" key="2">
    <source>
        <dbReference type="EMBL" id="AFV81289.1"/>
    </source>
</evidence>
<name>K7R2H5_9CAUD</name>
<protein>
    <recommendedName>
        <fullName evidence="4">Helix-turn-helix domain-containing protein</fullName>
    </recommendedName>
</protein>
<organism evidence="2 3">
    <name type="scientific">Vibrio phage vB_VpaS_MAR10</name>
    <dbReference type="NCBI Taxonomy" id="1229755"/>
    <lineage>
        <taxon>Viruses</taxon>
        <taxon>Duplodnaviria</taxon>
        <taxon>Heunggongvirae</taxon>
        <taxon>Uroviricota</taxon>
        <taxon>Caudoviricetes</taxon>
        <taxon>Mardecavirus</taxon>
        <taxon>Mardecavirus MAR10</taxon>
    </lineage>
</organism>
<reference evidence="2 3" key="1">
    <citation type="journal article" date="2012" name="J. Virol.">
        <title>Genome Sequence of Temperate Vibrio parahaemolyticus Bacteriophage vB_VpaS_MAR10.</title>
        <authorList>
            <person name="Alanis Villa A."/>
            <person name="Kropinski A.M."/>
            <person name="Abbasifar R."/>
            <person name="Abbasifar A."/>
            <person name="Griffiths M.W."/>
        </authorList>
    </citation>
    <scope>NUCLEOTIDE SEQUENCE [LARGE SCALE GENOMIC DNA]</scope>
</reference>
<dbReference type="OrthoDB" id="33715at10239"/>
<feature type="compositionally biased region" description="Polar residues" evidence="1">
    <location>
        <begin position="186"/>
        <end position="200"/>
    </location>
</feature>
<dbReference type="EMBL" id="JX556418">
    <property type="protein sequence ID" value="AFV81289.1"/>
    <property type="molecule type" value="Genomic_DNA"/>
</dbReference>
<dbReference type="GeneID" id="14181788"/>
<feature type="region of interest" description="Disordered" evidence="1">
    <location>
        <begin position="150"/>
        <end position="229"/>
    </location>
</feature>
<sequence>MSEDKVVRLSTALDPDTVPHALCKIQFAQVPVDVIEDLSNMGVSGRAALTVFAWLQAKPEDWQIVNEVIMSQLGFSSGGLAAALKVLKEVGLLVKEPIRCTKCGKVAFHRSILSPHPAFSIDFLKVKYAMVLGKCCSPTGDTVVRKAGRPSIHNLDTGPNVQNLNTHRVDSPHSGQIDTTYKDNNLHGLSTNKESSNEDSIPSKRVRRPRRKQEGFNVSKPKERKPRTKSVELTKHVFTLENVGGEEHTLTKANFELLYDFVERQKIALTRGELDAWLEINNASLGLKIKTKRSVVATIKNWLARYSEADRWKIDKHLGKNTGRVGSRRPQRLNGNLSDRHRESEIRVPAHLQKLMDKES</sequence>
<gene>
    <name evidence="2" type="ORF">MAR10_056</name>
</gene>
<evidence type="ECO:0000313" key="3">
    <source>
        <dbReference type="Proteomes" id="UP000009398"/>
    </source>
</evidence>
<dbReference type="Proteomes" id="UP000009398">
    <property type="component" value="Segment"/>
</dbReference>
<evidence type="ECO:0008006" key="4">
    <source>
        <dbReference type="Google" id="ProtNLM"/>
    </source>
</evidence>
<accession>K7R2H5</accession>